<evidence type="ECO:0008006" key="3">
    <source>
        <dbReference type="Google" id="ProtNLM"/>
    </source>
</evidence>
<evidence type="ECO:0000313" key="1">
    <source>
        <dbReference type="EMBL" id="MFB9261012.1"/>
    </source>
</evidence>
<gene>
    <name evidence="1" type="ORF">ACFFVD_14510</name>
</gene>
<reference evidence="1 2" key="1">
    <citation type="submission" date="2024-09" db="EMBL/GenBank/DDBJ databases">
        <authorList>
            <person name="Sun Q."/>
            <person name="Mori K."/>
        </authorList>
    </citation>
    <scope>NUCLEOTIDE SEQUENCE [LARGE SCALE GENOMIC DNA]</scope>
    <source>
        <strain evidence="1 2">CCM 7659</strain>
    </source>
</reference>
<organism evidence="1 2">
    <name type="scientific">Dietzia aerolata</name>
    <dbReference type="NCBI Taxonomy" id="595984"/>
    <lineage>
        <taxon>Bacteria</taxon>
        <taxon>Bacillati</taxon>
        <taxon>Actinomycetota</taxon>
        <taxon>Actinomycetes</taxon>
        <taxon>Mycobacteriales</taxon>
        <taxon>Dietziaceae</taxon>
        <taxon>Dietzia</taxon>
    </lineage>
</organism>
<accession>A0ABV5JTF9</accession>
<dbReference type="RefSeq" id="WP_182630772.1">
    <property type="nucleotide sequence ID" value="NZ_JAALDM010000010.1"/>
</dbReference>
<evidence type="ECO:0000313" key="2">
    <source>
        <dbReference type="Proteomes" id="UP001589700"/>
    </source>
</evidence>
<dbReference type="EMBL" id="JBHMDY010000011">
    <property type="protein sequence ID" value="MFB9261012.1"/>
    <property type="molecule type" value="Genomic_DNA"/>
</dbReference>
<dbReference type="Proteomes" id="UP001589700">
    <property type="component" value="Unassembled WGS sequence"/>
</dbReference>
<name>A0ABV5JTF9_9ACTN</name>
<sequence length="118" mass="12877">MAINEVDRQTEVAAELSETARTLAHSTRSVPNGADSYRLIGELSDTIQSLRYVAYQLGEWHAGAVDGTHFDGDDGSGDGRACEHTQTHLRNVADLLCKAGEQVDQAHTENGRIRWIGN</sequence>
<comment type="caution">
    <text evidence="1">The sequence shown here is derived from an EMBL/GenBank/DDBJ whole genome shotgun (WGS) entry which is preliminary data.</text>
</comment>
<proteinExistence type="predicted"/>
<protein>
    <recommendedName>
        <fullName evidence="3">WXG100 family type VII secretion target</fullName>
    </recommendedName>
</protein>
<keyword evidence="2" id="KW-1185">Reference proteome</keyword>